<gene>
    <name evidence="3" type="ORF">COCSUDRAFT_61204</name>
</gene>
<feature type="coiled-coil region" evidence="1">
    <location>
        <begin position="76"/>
        <end position="103"/>
    </location>
</feature>
<accession>I0Z6F3</accession>
<dbReference type="GeneID" id="17044226"/>
<comment type="caution">
    <text evidence="3">The sequence shown here is derived from an EMBL/GenBank/DDBJ whole genome shotgun (WGS) entry which is preliminary data.</text>
</comment>
<evidence type="ECO:0008006" key="5">
    <source>
        <dbReference type="Google" id="ProtNLM"/>
    </source>
</evidence>
<dbReference type="Proteomes" id="UP000007264">
    <property type="component" value="Unassembled WGS sequence"/>
</dbReference>
<dbReference type="InterPro" id="IPR004244">
    <property type="entry name" value="Transposase_22"/>
</dbReference>
<reference evidence="3 4" key="1">
    <citation type="journal article" date="2012" name="Genome Biol.">
        <title>The genome of the polar eukaryotic microalga coccomyxa subellipsoidea reveals traits of cold adaptation.</title>
        <authorList>
            <person name="Blanc G."/>
            <person name="Agarkova I."/>
            <person name="Grimwood J."/>
            <person name="Kuo A."/>
            <person name="Brueggeman A."/>
            <person name="Dunigan D."/>
            <person name="Gurnon J."/>
            <person name="Ladunga I."/>
            <person name="Lindquist E."/>
            <person name="Lucas S."/>
            <person name="Pangilinan J."/>
            <person name="Proschold T."/>
            <person name="Salamov A."/>
            <person name="Schmutz J."/>
            <person name="Weeks D."/>
            <person name="Yamada T."/>
            <person name="Claverie J.M."/>
            <person name="Grigoriev I."/>
            <person name="Van Etten J."/>
            <person name="Lomsadze A."/>
            <person name="Borodovsky M."/>
        </authorList>
    </citation>
    <scope>NUCLEOTIDE SEQUENCE [LARGE SCALE GENOMIC DNA]</scope>
    <source>
        <strain evidence="3 4">C-169</strain>
    </source>
</reference>
<feature type="region of interest" description="Disordered" evidence="2">
    <location>
        <begin position="235"/>
        <end position="270"/>
    </location>
</feature>
<evidence type="ECO:0000256" key="2">
    <source>
        <dbReference type="SAM" id="MobiDB-lite"/>
    </source>
</evidence>
<proteinExistence type="predicted"/>
<name>I0Z6F3_COCSC</name>
<keyword evidence="1" id="KW-0175">Coiled coil</keyword>
<dbReference type="STRING" id="574566.I0Z6F3"/>
<evidence type="ECO:0000313" key="4">
    <source>
        <dbReference type="Proteomes" id="UP000007264"/>
    </source>
</evidence>
<keyword evidence="4" id="KW-1185">Reference proteome</keyword>
<protein>
    <recommendedName>
        <fullName evidence="5">RRM domain-containing protein</fullName>
    </recommendedName>
</protein>
<evidence type="ECO:0000256" key="1">
    <source>
        <dbReference type="SAM" id="Coils"/>
    </source>
</evidence>
<feature type="region of interest" description="Disordered" evidence="2">
    <location>
        <begin position="1"/>
        <end position="33"/>
    </location>
</feature>
<dbReference type="OrthoDB" id="8121249at2759"/>
<organism evidence="3 4">
    <name type="scientific">Coccomyxa subellipsoidea (strain C-169)</name>
    <name type="common">Green microalga</name>
    <dbReference type="NCBI Taxonomy" id="574566"/>
    <lineage>
        <taxon>Eukaryota</taxon>
        <taxon>Viridiplantae</taxon>
        <taxon>Chlorophyta</taxon>
        <taxon>core chlorophytes</taxon>
        <taxon>Trebouxiophyceae</taxon>
        <taxon>Trebouxiophyceae incertae sedis</taxon>
        <taxon>Coccomyxaceae</taxon>
        <taxon>Coccomyxa</taxon>
        <taxon>Coccomyxa subellipsoidea</taxon>
    </lineage>
</organism>
<dbReference type="EMBL" id="AGSI01000003">
    <property type="protein sequence ID" value="EIE26222.1"/>
    <property type="molecule type" value="Genomic_DNA"/>
</dbReference>
<dbReference type="RefSeq" id="XP_005650766.1">
    <property type="nucleotide sequence ID" value="XM_005650709.1"/>
</dbReference>
<dbReference type="Gene3D" id="3.30.70.1820">
    <property type="entry name" value="L1 transposable element, RRM domain"/>
    <property type="match status" value="1"/>
</dbReference>
<dbReference type="PANTHER" id="PTHR11505">
    <property type="entry name" value="L1 TRANSPOSABLE ELEMENT-RELATED"/>
    <property type="match status" value="1"/>
</dbReference>
<feature type="compositionally biased region" description="Polar residues" evidence="2">
    <location>
        <begin position="1"/>
        <end position="12"/>
    </location>
</feature>
<evidence type="ECO:0000313" key="3">
    <source>
        <dbReference type="EMBL" id="EIE26222.1"/>
    </source>
</evidence>
<dbReference type="KEGG" id="csl:COCSUDRAFT_61204"/>
<dbReference type="AlphaFoldDB" id="I0Z6F3"/>
<sequence length="270" mass="30329">MTGTRSHTQSTVAGKRVRAPSGSPPRVAEDRPDDFQGILRFELAAQDERFRVLVSQIEDKHKRAMDQMQASHRADVQRLTGQLDRALNEMAQLRGAVESRDRESRASHLIIKGLPEESNDQSVLQAVSQLFPTPNGETPIAITEARRLGRPREGAPEVRPRAVLVKFTSVPSKHAALKHSKALRSRKIYLDSDLTPQQREIRIQKRDRFQQLKVQNMRPFWRDERLFCYKEGRVVEDRAPPGPPAPQAPAASGPTPMDTAGPSYAQVARP</sequence>